<organism evidence="2">
    <name type="scientific">bioreactor metagenome</name>
    <dbReference type="NCBI Taxonomy" id="1076179"/>
    <lineage>
        <taxon>unclassified sequences</taxon>
        <taxon>metagenomes</taxon>
        <taxon>ecological metagenomes</taxon>
    </lineage>
</organism>
<comment type="caution">
    <text evidence="2">The sequence shown here is derived from an EMBL/GenBank/DDBJ whole genome shotgun (WGS) entry which is preliminary data.</text>
</comment>
<protein>
    <recommendedName>
        <fullName evidence="3">NAD-specific glutamate dehydrogenase</fullName>
    </recommendedName>
</protein>
<accession>A0A644U967</accession>
<proteinExistence type="predicted"/>
<evidence type="ECO:0000313" key="2">
    <source>
        <dbReference type="EMBL" id="MPL75491.1"/>
    </source>
</evidence>
<name>A0A644U967_9ZZZZ</name>
<evidence type="ECO:0000256" key="1">
    <source>
        <dbReference type="SAM" id="MobiDB-lite"/>
    </source>
</evidence>
<feature type="compositionally biased region" description="Basic and acidic residues" evidence="1">
    <location>
        <begin position="19"/>
        <end position="29"/>
    </location>
</feature>
<reference evidence="2" key="1">
    <citation type="submission" date="2019-08" db="EMBL/GenBank/DDBJ databases">
        <authorList>
            <person name="Kucharzyk K."/>
            <person name="Murdoch R.W."/>
            <person name="Higgins S."/>
            <person name="Loffler F."/>
        </authorList>
    </citation>
    <scope>NUCLEOTIDE SEQUENCE</scope>
</reference>
<dbReference type="AlphaFoldDB" id="A0A644U967"/>
<feature type="region of interest" description="Disordered" evidence="1">
    <location>
        <begin position="1"/>
        <end position="29"/>
    </location>
</feature>
<dbReference type="EMBL" id="VSSQ01000089">
    <property type="protein sequence ID" value="MPL75491.1"/>
    <property type="molecule type" value="Genomic_DNA"/>
</dbReference>
<sequence>MKKAPARGAFRSCDLPTGSERRVDREAGEQRRDLGLDGLFDLDVALFTIRGEPVDDLDDQPADLAELGLAEATSGAGRGAETHARGHRRLFRVERDAVLVAGDMGPAERLLGGIALHALRAQVDQHHMGVGAAGDDVEAALHQLVGERLRVQHDLLGVVLELRTQRFAEGHGLAGDDMHQRAALDAREDRRVHLLGDLFVVRQDHAAARAAQRLVGGGGDHIRMREGRGVLAAGHEAREMRHVDHQPGADLVRDLAEFDEVDLPRDGRATGDDQLRLVLVGEGADLVIVEPAVLLAHAILDRVEPLARLVRARAVGQVTAGVEAHAEDGVAGREQRVEHALVRLAARVRLHVDEFAAEELLGAVDCQVFGNVDELAAAVIALARVALGILVRHHRALGLHHRLRDDVFRGDQLDLVALAAEFVGDRFPDVGVAGGKAFGKEAGVALGGHGRLLNGMVAARLSQKFRG</sequence>
<evidence type="ECO:0008006" key="3">
    <source>
        <dbReference type="Google" id="ProtNLM"/>
    </source>
</evidence>
<gene>
    <name evidence="2" type="ORF">SDC9_21315</name>
</gene>